<evidence type="ECO:0000313" key="7">
    <source>
        <dbReference type="Proteomes" id="UP000887565"/>
    </source>
</evidence>
<sequence>MLIIVSFILFSSITCFENFRFDVDELNSKFYDVSISNEPLLVALINDDQQQTVPDAATQSSLPINSKQRKRNNEFFTVGNKKGRGYVCIIPQTTNDKDVKNEQDRRINLLYNLTNQEIDEVLAANLKKCLQKSTGWWTYEFCNSEGIVTQFHPDPMTFKVEKDHKISLGRLDHAFKWNVSAQNRSYVEQKLPLYYERQYIDGDICELNSKPRKTKILFYCDEDAIRPELRLVDEDETCTYIMHVYTKSLCIFEAFVLETAETLSSEIICRPTVGEHEMKVYKKKQEELKIKEDSLSIDERPSKNWERFGATKKEKLQSDQWAKSFRGTIQKWIRSFELREHTSKAVTFKTYVEDLIRKNKQKKKVKANSDSSEFSLKDLSKSFSQIIEKLEKEIEKSDLIMYQSEESLETAEDAVTDEKRQKKNRETFVIDTKFSFEHDVDEEKVLKETHELQKQLNEKMNDRHPSLQGKLKVEIATAYYDPKEKKYHVLKSEPFDSFGNIIYKLFGGRTARNEEEERYNKLEQNYDFNVEN</sequence>
<accession>A0A915JWT8</accession>
<name>A0A915JWT8_ROMCU</name>
<dbReference type="InterPro" id="IPR045149">
    <property type="entry name" value="OS-9-like"/>
</dbReference>
<dbReference type="WBParaSite" id="nRc.2.0.1.t30548-RA">
    <property type="protein sequence ID" value="nRc.2.0.1.t30548-RA"/>
    <property type="gene ID" value="nRc.2.0.1.g30548"/>
</dbReference>
<keyword evidence="2 5" id="KW-0732">Signal</keyword>
<dbReference type="Proteomes" id="UP000887565">
    <property type="component" value="Unplaced"/>
</dbReference>
<dbReference type="GO" id="GO:0005788">
    <property type="term" value="C:endoplasmic reticulum lumen"/>
    <property type="evidence" value="ECO:0007669"/>
    <property type="project" value="TreeGrafter"/>
</dbReference>
<dbReference type="SUPFAM" id="SSF50911">
    <property type="entry name" value="Mannose 6-phosphate receptor domain"/>
    <property type="match status" value="1"/>
</dbReference>
<organism evidence="7 8">
    <name type="scientific">Romanomermis culicivorax</name>
    <name type="common">Nematode worm</name>
    <dbReference type="NCBI Taxonomy" id="13658"/>
    <lineage>
        <taxon>Eukaryota</taxon>
        <taxon>Metazoa</taxon>
        <taxon>Ecdysozoa</taxon>
        <taxon>Nematoda</taxon>
        <taxon>Enoplea</taxon>
        <taxon>Dorylaimia</taxon>
        <taxon>Mermithida</taxon>
        <taxon>Mermithoidea</taxon>
        <taxon>Mermithidae</taxon>
        <taxon>Romanomermis</taxon>
    </lineage>
</organism>
<evidence type="ECO:0000256" key="3">
    <source>
        <dbReference type="ARBA" id="ARBA00022824"/>
    </source>
</evidence>
<proteinExistence type="predicted"/>
<dbReference type="InterPro" id="IPR012913">
    <property type="entry name" value="OS9-like_dom"/>
</dbReference>
<dbReference type="GO" id="GO:0030970">
    <property type="term" value="P:retrograde protein transport, ER to cytosol"/>
    <property type="evidence" value="ECO:0007669"/>
    <property type="project" value="TreeGrafter"/>
</dbReference>
<comment type="subcellular location">
    <subcellularLocation>
        <location evidence="1">Endoplasmic reticulum</location>
    </subcellularLocation>
</comment>
<feature type="domain" description="MRH" evidence="6">
    <location>
        <begin position="127"/>
        <end position="252"/>
    </location>
</feature>
<evidence type="ECO:0000256" key="2">
    <source>
        <dbReference type="ARBA" id="ARBA00022729"/>
    </source>
</evidence>
<evidence type="ECO:0000256" key="4">
    <source>
        <dbReference type="ARBA" id="ARBA00023157"/>
    </source>
</evidence>
<dbReference type="InterPro" id="IPR044865">
    <property type="entry name" value="MRH_dom"/>
</dbReference>
<protein>
    <submittedName>
        <fullName evidence="8">MRH domain-containing protein</fullName>
    </submittedName>
</protein>
<dbReference type="InterPro" id="IPR009011">
    <property type="entry name" value="Man6P_isomerase_rcpt-bd_dom_sf"/>
</dbReference>
<keyword evidence="3" id="KW-0256">Endoplasmic reticulum</keyword>
<feature type="signal peptide" evidence="5">
    <location>
        <begin position="1"/>
        <end position="15"/>
    </location>
</feature>
<dbReference type="Pfam" id="PF07915">
    <property type="entry name" value="PRKCSH"/>
    <property type="match status" value="1"/>
</dbReference>
<dbReference type="OMA" id="REHTSKA"/>
<feature type="chain" id="PRO_5036743824" evidence="5">
    <location>
        <begin position="16"/>
        <end position="532"/>
    </location>
</feature>
<keyword evidence="7" id="KW-1185">Reference proteome</keyword>
<evidence type="ECO:0000256" key="1">
    <source>
        <dbReference type="ARBA" id="ARBA00004240"/>
    </source>
</evidence>
<dbReference type="PROSITE" id="PS51914">
    <property type="entry name" value="MRH"/>
    <property type="match status" value="1"/>
</dbReference>
<evidence type="ECO:0000256" key="5">
    <source>
        <dbReference type="SAM" id="SignalP"/>
    </source>
</evidence>
<dbReference type="PANTHER" id="PTHR15414">
    <property type="entry name" value="OS-9-RELATED"/>
    <property type="match status" value="1"/>
</dbReference>
<evidence type="ECO:0000259" key="6">
    <source>
        <dbReference type="PROSITE" id="PS51914"/>
    </source>
</evidence>
<reference evidence="8" key="1">
    <citation type="submission" date="2022-11" db="UniProtKB">
        <authorList>
            <consortium name="WormBaseParasite"/>
        </authorList>
    </citation>
    <scope>IDENTIFICATION</scope>
</reference>
<keyword evidence="4" id="KW-1015">Disulfide bond</keyword>
<dbReference type="Gene3D" id="2.70.130.10">
    <property type="entry name" value="Mannose-6-phosphate receptor binding domain"/>
    <property type="match status" value="1"/>
</dbReference>
<dbReference type="PANTHER" id="PTHR15414:SF5">
    <property type="entry name" value="PROTEIN OS-9"/>
    <property type="match status" value="1"/>
</dbReference>
<evidence type="ECO:0000313" key="8">
    <source>
        <dbReference type="WBParaSite" id="nRc.2.0.1.t30548-RA"/>
    </source>
</evidence>
<dbReference type="GO" id="GO:0030968">
    <property type="term" value="P:endoplasmic reticulum unfolded protein response"/>
    <property type="evidence" value="ECO:0007669"/>
    <property type="project" value="InterPro"/>
</dbReference>
<dbReference type="AlphaFoldDB" id="A0A915JWT8"/>